<evidence type="ECO:0000313" key="4">
    <source>
        <dbReference type="EMBL" id="AGB39264.1"/>
    </source>
</evidence>
<evidence type="ECO:0000256" key="1">
    <source>
        <dbReference type="SAM" id="MobiDB-lite"/>
    </source>
</evidence>
<name>L0K4H2_9EURY</name>
<keyword evidence="2" id="KW-0812">Transmembrane</keyword>
<keyword evidence="5" id="KW-1185">Reference proteome</keyword>
<proteinExistence type="predicted"/>
<reference evidence="4 5" key="1">
    <citation type="submission" date="2012-11" db="EMBL/GenBank/DDBJ databases">
        <title>FINISHED of Natronococcus occultus SP4, DSM 3396.</title>
        <authorList>
            <consortium name="DOE Joint Genome Institute"/>
            <person name="Eisen J."/>
            <person name="Huntemann M."/>
            <person name="Wei C.-L."/>
            <person name="Han J."/>
            <person name="Detter J.C."/>
            <person name="Han C."/>
            <person name="Tapia R."/>
            <person name="Chen A."/>
            <person name="Kyrpides N."/>
            <person name="Mavromatis K."/>
            <person name="Markowitz V."/>
            <person name="Szeto E."/>
            <person name="Ivanova N."/>
            <person name="Mikhailova N."/>
            <person name="Ovchinnikova G."/>
            <person name="Pagani I."/>
            <person name="Pati A."/>
            <person name="Goodwin L."/>
            <person name="Nordberg H.P."/>
            <person name="Cantor M.N."/>
            <person name="Hua S.X."/>
            <person name="Woyke T."/>
            <person name="Eisen J."/>
            <person name="Klenk H.-P."/>
            <person name="Klenk H.-P."/>
        </authorList>
    </citation>
    <scope>NUCLEOTIDE SEQUENCE [LARGE SCALE GENOMIC DNA]</scope>
    <source>
        <strain evidence="4 5">SP4</strain>
    </source>
</reference>
<feature type="domain" description="DUF7982" evidence="3">
    <location>
        <begin position="31"/>
        <end position="281"/>
    </location>
</feature>
<dbReference type="HOGENOM" id="CLU_072489_0_0_2"/>
<feature type="compositionally biased region" description="Basic and acidic residues" evidence="1">
    <location>
        <begin position="18"/>
        <end position="44"/>
    </location>
</feature>
<accession>L0K4H2</accession>
<dbReference type="InterPro" id="IPR058288">
    <property type="entry name" value="DUF7982"/>
</dbReference>
<dbReference type="STRING" id="694430.Natoc_3539"/>
<organism evidence="4 5">
    <name type="scientific">Natronococcus occultus SP4</name>
    <dbReference type="NCBI Taxonomy" id="694430"/>
    <lineage>
        <taxon>Archaea</taxon>
        <taxon>Methanobacteriati</taxon>
        <taxon>Methanobacteriota</taxon>
        <taxon>Stenosarchaea group</taxon>
        <taxon>Halobacteria</taxon>
        <taxon>Halobacteriales</taxon>
        <taxon>Natrialbaceae</taxon>
        <taxon>Natronococcus</taxon>
    </lineage>
</organism>
<keyword evidence="2" id="KW-1133">Transmembrane helix</keyword>
<protein>
    <recommendedName>
        <fullName evidence="3">DUF7982 domain-containing protein</fullName>
    </recommendedName>
</protein>
<evidence type="ECO:0000313" key="5">
    <source>
        <dbReference type="Proteomes" id="UP000010878"/>
    </source>
</evidence>
<dbReference type="KEGG" id="nou:Natoc_3539"/>
<sequence>MAAVTADLGDDASTIRRRSSDDHRSDSSDAERHSRGREDVRSFEEQLQDPTTAVGFAVLGALAFVAGLALPDGRTVLFALAGIGGFAAVLAAEIEPERAIEARDATRVYETSARNLARLVETIGATADRRYVPLAGRGADGVRLIVPLAADRPRSTDLVAEDGGETGDTTLSLEPVGAPFVAELERSLADGLAGDPERLAEQLTDALADRFEVVDRAEPSIDAGDGRLDVAISEGVFGPADRFDHPVVSILGVGLAVGLERPVDAIVLEDRPGERRVTCWWEPDDASDTDG</sequence>
<feature type="region of interest" description="Disordered" evidence="1">
    <location>
        <begin position="1"/>
        <end position="46"/>
    </location>
</feature>
<keyword evidence="2" id="KW-0472">Membrane</keyword>
<gene>
    <name evidence="4" type="ORF">Natoc_3539</name>
</gene>
<dbReference type="Proteomes" id="UP000010878">
    <property type="component" value="Chromosome"/>
</dbReference>
<dbReference type="eggNOG" id="arCOG03442">
    <property type="taxonomic scope" value="Archaea"/>
</dbReference>
<feature type="transmembrane region" description="Helical" evidence="2">
    <location>
        <begin position="51"/>
        <end position="70"/>
    </location>
</feature>
<dbReference type="AlphaFoldDB" id="L0K4H2"/>
<dbReference type="Pfam" id="PF25939">
    <property type="entry name" value="DUF7982"/>
    <property type="match status" value="1"/>
</dbReference>
<evidence type="ECO:0000256" key="2">
    <source>
        <dbReference type="SAM" id="Phobius"/>
    </source>
</evidence>
<feature type="transmembrane region" description="Helical" evidence="2">
    <location>
        <begin position="76"/>
        <end position="94"/>
    </location>
</feature>
<dbReference type="EMBL" id="CP003929">
    <property type="protein sequence ID" value="AGB39264.1"/>
    <property type="molecule type" value="Genomic_DNA"/>
</dbReference>
<evidence type="ECO:0000259" key="3">
    <source>
        <dbReference type="Pfam" id="PF25939"/>
    </source>
</evidence>